<dbReference type="Pfam" id="PF05050">
    <property type="entry name" value="Methyltransf_21"/>
    <property type="match status" value="1"/>
</dbReference>
<keyword evidence="2" id="KW-1185">Reference proteome</keyword>
<evidence type="ECO:0000313" key="3">
    <source>
        <dbReference type="RefSeq" id="XP_018018365.2"/>
    </source>
</evidence>
<dbReference type="KEGG" id="hazt:108674893"/>
<dbReference type="Gene3D" id="3.40.50.150">
    <property type="entry name" value="Vaccinia Virus protein VP39"/>
    <property type="match status" value="1"/>
</dbReference>
<dbReference type="SUPFAM" id="SSF53335">
    <property type="entry name" value="S-adenosyl-L-methionine-dependent methyltransferases"/>
    <property type="match status" value="1"/>
</dbReference>
<dbReference type="GO" id="GO:0031902">
    <property type="term" value="C:late endosome membrane"/>
    <property type="evidence" value="ECO:0007669"/>
    <property type="project" value="TreeGrafter"/>
</dbReference>
<dbReference type="AlphaFoldDB" id="A0A8B7NXB9"/>
<dbReference type="GO" id="GO:0016197">
    <property type="term" value="P:endosomal transport"/>
    <property type="evidence" value="ECO:0007669"/>
    <property type="project" value="TreeGrafter"/>
</dbReference>
<dbReference type="InterPro" id="IPR006342">
    <property type="entry name" value="FkbM_mtfrase"/>
</dbReference>
<accession>A0A8B7NXB9</accession>
<dbReference type="Proteomes" id="UP000694843">
    <property type="component" value="Unplaced"/>
</dbReference>
<dbReference type="OrthoDB" id="6352234at2759"/>
<dbReference type="InterPro" id="IPR053202">
    <property type="entry name" value="EGF_Rcpt_Signaling_Reg"/>
</dbReference>
<organism evidence="2 3">
    <name type="scientific">Hyalella azteca</name>
    <name type="common">Amphipod</name>
    <dbReference type="NCBI Taxonomy" id="294128"/>
    <lineage>
        <taxon>Eukaryota</taxon>
        <taxon>Metazoa</taxon>
        <taxon>Ecdysozoa</taxon>
        <taxon>Arthropoda</taxon>
        <taxon>Crustacea</taxon>
        <taxon>Multicrustacea</taxon>
        <taxon>Malacostraca</taxon>
        <taxon>Eumalacostraca</taxon>
        <taxon>Peracarida</taxon>
        <taxon>Amphipoda</taxon>
        <taxon>Senticaudata</taxon>
        <taxon>Talitrida</taxon>
        <taxon>Talitroidea</taxon>
        <taxon>Hyalellidae</taxon>
        <taxon>Hyalella</taxon>
    </lineage>
</organism>
<dbReference type="InterPro" id="IPR029063">
    <property type="entry name" value="SAM-dependent_MTases_sf"/>
</dbReference>
<dbReference type="RefSeq" id="XP_018018365.2">
    <property type="nucleotide sequence ID" value="XM_018162876.2"/>
</dbReference>
<proteinExistence type="predicted"/>
<gene>
    <name evidence="3" type="primary">LOC108674893</name>
</gene>
<dbReference type="GO" id="GO:0005794">
    <property type="term" value="C:Golgi apparatus"/>
    <property type="evidence" value="ECO:0007669"/>
    <property type="project" value="TreeGrafter"/>
</dbReference>
<evidence type="ECO:0000259" key="1">
    <source>
        <dbReference type="Pfam" id="PF05050"/>
    </source>
</evidence>
<evidence type="ECO:0000313" key="2">
    <source>
        <dbReference type="Proteomes" id="UP000694843"/>
    </source>
</evidence>
<reference evidence="3" key="1">
    <citation type="submission" date="2025-08" db="UniProtKB">
        <authorList>
            <consortium name="RefSeq"/>
        </authorList>
    </citation>
    <scope>IDENTIFICATION</scope>
    <source>
        <tissue evidence="3">Whole organism</tissue>
    </source>
</reference>
<sequence length="371" mass="42900">MQYKLSYRRWSWQMWYSVKRLGSCAYKLTAFLIIALLLGALFIATRGVHTTTDEDDQFHIGLGSQHLTDDEVKFSLCDEKFIKRQRLKGPLLYDDEYIINVFRDEYLVPPSTQEYRLETSAKYIEYMTLNSWIFLRSRVKAVLGRTARGFFVEAGALDGQYLSNSLPLERELQWTGLLVEANPRSYQKMLTKNRKAWLSPACLSPAKFPQEMILNMMEMMNARSSYDYPWIARGSSHLEETAGGDQEIIQTQFHTTYARVQCFPLATMLLALNVTHIDLLSLDVEGGEPDILRSLPWSQLTVSVMLVEHHGESSSRDEGFLNFITDKGFRVFDYQTDNEGITDYVFVSDKYWQEHGAEILKRSTNFTRAES</sequence>
<name>A0A8B7NXB9_HYAAZ</name>
<feature type="domain" description="Methyltransferase FkbM" evidence="1">
    <location>
        <begin position="154"/>
        <end position="331"/>
    </location>
</feature>
<dbReference type="GeneID" id="108674893"/>
<dbReference type="GO" id="GO:0006888">
    <property type="term" value="P:endoplasmic reticulum to Golgi vesicle-mediated transport"/>
    <property type="evidence" value="ECO:0007669"/>
    <property type="project" value="TreeGrafter"/>
</dbReference>
<dbReference type="GO" id="GO:0005886">
    <property type="term" value="C:plasma membrane"/>
    <property type="evidence" value="ECO:0007669"/>
    <property type="project" value="TreeGrafter"/>
</dbReference>
<dbReference type="PANTHER" id="PTHR34009:SF2">
    <property type="entry name" value="PROTEIN STAR"/>
    <property type="match status" value="1"/>
</dbReference>
<protein>
    <submittedName>
        <fullName evidence="3">Uncharacterized protein LOC108674893</fullName>
    </submittedName>
</protein>
<dbReference type="PANTHER" id="PTHR34009">
    <property type="entry name" value="PROTEIN STAR"/>
    <property type="match status" value="1"/>
</dbReference>
<dbReference type="GO" id="GO:0005789">
    <property type="term" value="C:endoplasmic reticulum membrane"/>
    <property type="evidence" value="ECO:0007669"/>
    <property type="project" value="TreeGrafter"/>
</dbReference>